<keyword evidence="2" id="KW-1185">Reference proteome</keyword>
<dbReference type="RefSeq" id="WP_014956147.1">
    <property type="nucleotide sequence ID" value="NC_018645.1"/>
</dbReference>
<sequence length="371" mass="41757">MTKSKEHQLCIQTAFLSFQKDQETGKKLYNQKQIANLLDKSPTSIKRYLEMAEDLGFIKTEVKIPEEYKDLLPNRNFILENSLFELFKSRCIVFKDACDPYSEIASYLTTNLRKQSNQTIITSWGYTLRKVANSMGSIGNNKKNTVYPLSGDYPLNYLKQVFGKNKSHLPYSKIIENSANRNAFAFAQNSGAKPAPSIISPAMIVDLNNKLSSKDILMSCKPLLRMDNTLRFLYGNIYDHSFKKNNKPIFINNVTLITSIGSTLPEFSEIDTNEEKIKVYHQKIDAIVGNLGGVIFNHDFQETEINYRIPIGVNLNFFKSIAANQDNVGLGIVIIGIGEHKIAPLKTIMKHKAANLVLTNEATATALLNKG</sequence>
<dbReference type="Proteomes" id="UP000007347">
    <property type="component" value="Chromosome"/>
</dbReference>
<dbReference type="AlphaFoldDB" id="K0NIH7"/>
<organism evidence="1 2">
    <name type="scientific">Desulfobacula toluolica (strain DSM 7467 / Tol2)</name>
    <dbReference type="NCBI Taxonomy" id="651182"/>
    <lineage>
        <taxon>Bacteria</taxon>
        <taxon>Pseudomonadati</taxon>
        <taxon>Thermodesulfobacteriota</taxon>
        <taxon>Desulfobacteria</taxon>
        <taxon>Desulfobacterales</taxon>
        <taxon>Desulfobacteraceae</taxon>
        <taxon>Desulfobacula</taxon>
    </lineage>
</organism>
<dbReference type="HOGENOM" id="CLU_745423_0_0_7"/>
<dbReference type="KEGG" id="dto:TOL2_C06230"/>
<evidence type="ECO:0008006" key="3">
    <source>
        <dbReference type="Google" id="ProtNLM"/>
    </source>
</evidence>
<reference evidence="1 2" key="1">
    <citation type="journal article" date="2013" name="Environ. Microbiol.">
        <title>Complete genome, catabolic sub-proteomes and key-metabolites of Desulfobacula toluolica Tol2, a marine, aromatic compound-degrading, sulfate-reducing bacterium.</title>
        <authorList>
            <person name="Wohlbrand L."/>
            <person name="Jacob J.H."/>
            <person name="Kube M."/>
            <person name="Mussmann M."/>
            <person name="Jarling R."/>
            <person name="Beck A."/>
            <person name="Amann R."/>
            <person name="Wilkes H."/>
            <person name="Reinhardt R."/>
            <person name="Rabus R."/>
        </authorList>
    </citation>
    <scope>NUCLEOTIDE SEQUENCE [LARGE SCALE GENOMIC DNA]</scope>
    <source>
        <strain evidence="2">DSM 7467 / Tol2</strain>
    </source>
</reference>
<protein>
    <recommendedName>
        <fullName evidence="3">Transcriptional regulator</fullName>
    </recommendedName>
</protein>
<evidence type="ECO:0000313" key="2">
    <source>
        <dbReference type="Proteomes" id="UP000007347"/>
    </source>
</evidence>
<dbReference type="STRING" id="651182.TOL2_C06230"/>
<name>K0NIH7_DESTT</name>
<dbReference type="Gene3D" id="3.40.50.1360">
    <property type="match status" value="2"/>
</dbReference>
<gene>
    <name evidence="1" type="ordered locus">TOL2_C06230</name>
</gene>
<proteinExistence type="predicted"/>
<accession>K0NIH7</accession>
<evidence type="ECO:0000313" key="1">
    <source>
        <dbReference type="EMBL" id="CCK78792.1"/>
    </source>
</evidence>
<dbReference type="EMBL" id="FO203503">
    <property type="protein sequence ID" value="CCK78792.1"/>
    <property type="molecule type" value="Genomic_DNA"/>
</dbReference>